<organism evidence="1 2">
    <name type="scientific">Streptodolium elevatio</name>
    <dbReference type="NCBI Taxonomy" id="3157996"/>
    <lineage>
        <taxon>Bacteria</taxon>
        <taxon>Bacillati</taxon>
        <taxon>Actinomycetota</taxon>
        <taxon>Actinomycetes</taxon>
        <taxon>Kitasatosporales</taxon>
        <taxon>Streptomycetaceae</taxon>
        <taxon>Streptodolium</taxon>
    </lineage>
</organism>
<comment type="caution">
    <text evidence="1">The sequence shown here is derived from an EMBL/GenBank/DDBJ whole genome shotgun (WGS) entry which is preliminary data.</text>
</comment>
<dbReference type="RefSeq" id="WP_358356300.1">
    <property type="nucleotide sequence ID" value="NZ_JBEZFP010000055.1"/>
</dbReference>
<accession>A0ABV3DJX5</accession>
<evidence type="ECO:0008006" key="3">
    <source>
        <dbReference type="Google" id="ProtNLM"/>
    </source>
</evidence>
<keyword evidence="2" id="KW-1185">Reference proteome</keyword>
<evidence type="ECO:0000313" key="1">
    <source>
        <dbReference type="EMBL" id="MEU8136063.1"/>
    </source>
</evidence>
<reference evidence="1 2" key="1">
    <citation type="submission" date="2024-06" db="EMBL/GenBank/DDBJ databases">
        <title>The Natural Products Discovery Center: Release of the First 8490 Sequenced Strains for Exploring Actinobacteria Biosynthetic Diversity.</title>
        <authorList>
            <person name="Kalkreuter E."/>
            <person name="Kautsar S.A."/>
            <person name="Yang D."/>
            <person name="Bader C.D."/>
            <person name="Teijaro C.N."/>
            <person name="Fluegel L."/>
            <person name="Davis C.M."/>
            <person name="Simpson J.R."/>
            <person name="Lauterbach L."/>
            <person name="Steele A.D."/>
            <person name="Gui C."/>
            <person name="Meng S."/>
            <person name="Li G."/>
            <person name="Viehrig K."/>
            <person name="Ye F."/>
            <person name="Su P."/>
            <person name="Kiefer A.F."/>
            <person name="Nichols A."/>
            <person name="Cepeda A.J."/>
            <person name="Yan W."/>
            <person name="Fan B."/>
            <person name="Jiang Y."/>
            <person name="Adhikari A."/>
            <person name="Zheng C.-J."/>
            <person name="Schuster L."/>
            <person name="Cowan T.M."/>
            <person name="Smanski M.J."/>
            <person name="Chevrette M.G."/>
            <person name="De Carvalho L.P.S."/>
            <person name="Shen B."/>
        </authorList>
    </citation>
    <scope>NUCLEOTIDE SEQUENCE [LARGE SCALE GENOMIC DNA]</scope>
    <source>
        <strain evidence="1 2">NPDC048946</strain>
    </source>
</reference>
<dbReference type="EMBL" id="JBEZFP010000055">
    <property type="protein sequence ID" value="MEU8136063.1"/>
    <property type="molecule type" value="Genomic_DNA"/>
</dbReference>
<dbReference type="Proteomes" id="UP001551482">
    <property type="component" value="Unassembled WGS sequence"/>
</dbReference>
<protein>
    <recommendedName>
        <fullName evidence="3">Stc1 domain-containing protein</fullName>
    </recommendedName>
</protein>
<evidence type="ECO:0000313" key="2">
    <source>
        <dbReference type="Proteomes" id="UP001551482"/>
    </source>
</evidence>
<name>A0ABV3DJX5_9ACTN</name>
<sequence length="116" mass="12953">MPAATDTPDLKICDDCFDELPAASFKRHGSSADGLQARCIPCAEKRKPRAKKCKQCGLSKQLTAYPVNRLRDDGHGSWCTDCHNAEAHRTRRRLDEKRMQRLYEAGLLAAESAYSA</sequence>
<gene>
    <name evidence="1" type="ORF">AB0C36_21430</name>
</gene>
<proteinExistence type="predicted"/>